<sequence length="225" mass="24573">MSFTSTLRARTDAPWTAAVSSRFVRELWAGSLPDPVLAVYLAQDSLFVDTFVALLGAAVATADDARVRIRLAQQLGLVANDEDGYFARALTRLHTRGAGGLGDTAAASADPEPLPPTEGFLRLMDEARASQSYALALTVLLVAEWLYLDWGSLDAPTPPDWLHADWIDLHRGAGFARWVDLLRDETDRVAAAAGADTRRRMEEMFERAVVLEAAFFDAAYEVSTD</sequence>
<accession>A0ABR3PTG0</accession>
<proteinExistence type="predicted"/>
<dbReference type="SUPFAM" id="SSF48613">
    <property type="entry name" value="Heme oxygenase-like"/>
    <property type="match status" value="1"/>
</dbReference>
<dbReference type="CDD" id="cd19358">
    <property type="entry name" value="TenA_E_Spr0628-like"/>
    <property type="match status" value="1"/>
</dbReference>
<dbReference type="Gene3D" id="1.20.910.10">
    <property type="entry name" value="Heme oxygenase-like"/>
    <property type="match status" value="1"/>
</dbReference>
<comment type="caution">
    <text evidence="2">The sequence shown here is derived from an EMBL/GenBank/DDBJ whole genome shotgun (WGS) entry which is preliminary data.</text>
</comment>
<keyword evidence="3" id="KW-1185">Reference proteome</keyword>
<dbReference type="PANTHER" id="PTHR43198:SF2">
    <property type="entry name" value="SI:CH1073-67J19.1-RELATED"/>
    <property type="match status" value="1"/>
</dbReference>
<evidence type="ECO:0000259" key="1">
    <source>
        <dbReference type="Pfam" id="PF03070"/>
    </source>
</evidence>
<gene>
    <name evidence="2" type="ORF">Q8F55_007396</name>
</gene>
<dbReference type="Pfam" id="PF03070">
    <property type="entry name" value="TENA_THI-4"/>
    <property type="match status" value="1"/>
</dbReference>
<dbReference type="RefSeq" id="XP_069205670.1">
    <property type="nucleotide sequence ID" value="XM_069355829.1"/>
</dbReference>
<dbReference type="PANTHER" id="PTHR43198">
    <property type="entry name" value="BIFUNCTIONAL TH2 PROTEIN"/>
    <property type="match status" value="1"/>
</dbReference>
<evidence type="ECO:0000313" key="2">
    <source>
        <dbReference type="EMBL" id="KAL1405726.1"/>
    </source>
</evidence>
<dbReference type="InterPro" id="IPR016084">
    <property type="entry name" value="Haem_Oase-like_multi-hlx"/>
</dbReference>
<organism evidence="2 3">
    <name type="scientific">Vanrija albida</name>
    <dbReference type="NCBI Taxonomy" id="181172"/>
    <lineage>
        <taxon>Eukaryota</taxon>
        <taxon>Fungi</taxon>
        <taxon>Dikarya</taxon>
        <taxon>Basidiomycota</taxon>
        <taxon>Agaricomycotina</taxon>
        <taxon>Tremellomycetes</taxon>
        <taxon>Trichosporonales</taxon>
        <taxon>Trichosporonaceae</taxon>
        <taxon>Vanrija</taxon>
    </lineage>
</organism>
<dbReference type="InterPro" id="IPR004305">
    <property type="entry name" value="Thiaminase-2/PQQC"/>
</dbReference>
<reference evidence="2 3" key="1">
    <citation type="submission" date="2023-08" db="EMBL/GenBank/DDBJ databases">
        <title>Annotated Genome Sequence of Vanrija albida AlHP1.</title>
        <authorList>
            <person name="Herzog R."/>
        </authorList>
    </citation>
    <scope>NUCLEOTIDE SEQUENCE [LARGE SCALE GENOMIC DNA]</scope>
    <source>
        <strain evidence="2 3">AlHP1</strain>
    </source>
</reference>
<dbReference type="Proteomes" id="UP001565368">
    <property type="component" value="Unassembled WGS sequence"/>
</dbReference>
<protein>
    <recommendedName>
        <fullName evidence="1">Thiaminase-2/PQQC domain-containing protein</fullName>
    </recommendedName>
</protein>
<dbReference type="PIRSF" id="PIRSF003170">
    <property type="entry name" value="Pet18p"/>
    <property type="match status" value="1"/>
</dbReference>
<dbReference type="InterPro" id="IPR026285">
    <property type="entry name" value="TenA_E"/>
</dbReference>
<dbReference type="InterPro" id="IPR050967">
    <property type="entry name" value="Thiamine_Salvage_TenA"/>
</dbReference>
<evidence type="ECO:0000313" key="3">
    <source>
        <dbReference type="Proteomes" id="UP001565368"/>
    </source>
</evidence>
<dbReference type="EMBL" id="JBBXJM010000006">
    <property type="protein sequence ID" value="KAL1405726.1"/>
    <property type="molecule type" value="Genomic_DNA"/>
</dbReference>
<feature type="domain" description="Thiaminase-2/PQQC" evidence="1">
    <location>
        <begin position="15"/>
        <end position="221"/>
    </location>
</feature>
<name>A0ABR3PTG0_9TREE</name>
<dbReference type="GeneID" id="95988439"/>